<dbReference type="Proteomes" id="UP000724874">
    <property type="component" value="Unassembled WGS sequence"/>
</dbReference>
<proteinExistence type="predicted"/>
<evidence type="ECO:0000256" key="3">
    <source>
        <dbReference type="ARBA" id="ARBA00022833"/>
    </source>
</evidence>
<keyword evidence="7" id="KW-1185">Reference proteome</keyword>
<evidence type="ECO:0000256" key="4">
    <source>
        <dbReference type="PROSITE-ProRule" id="PRU00134"/>
    </source>
</evidence>
<dbReference type="InterPro" id="IPR002893">
    <property type="entry name" value="Znf_MYND"/>
</dbReference>
<comment type="caution">
    <text evidence="6">The sequence shown here is derived from an EMBL/GenBank/DDBJ whole genome shotgun (WGS) entry which is preliminary data.</text>
</comment>
<gene>
    <name evidence="6" type="ORF">CPB84DRAFT_1772643</name>
</gene>
<dbReference type="SUPFAM" id="SSF144232">
    <property type="entry name" value="HIT/MYND zinc finger-like"/>
    <property type="match status" value="1"/>
</dbReference>
<dbReference type="AlphaFoldDB" id="A0A9P5NUQ1"/>
<reference evidence="6" key="1">
    <citation type="submission" date="2020-11" db="EMBL/GenBank/DDBJ databases">
        <authorList>
            <consortium name="DOE Joint Genome Institute"/>
            <person name="Ahrendt S."/>
            <person name="Riley R."/>
            <person name="Andreopoulos W."/>
            <person name="LaButti K."/>
            <person name="Pangilinan J."/>
            <person name="Ruiz-duenas F.J."/>
            <person name="Barrasa J.M."/>
            <person name="Sanchez-Garcia M."/>
            <person name="Camarero S."/>
            <person name="Miyauchi S."/>
            <person name="Serrano A."/>
            <person name="Linde D."/>
            <person name="Babiker R."/>
            <person name="Drula E."/>
            <person name="Ayuso-Fernandez I."/>
            <person name="Pacheco R."/>
            <person name="Padilla G."/>
            <person name="Ferreira P."/>
            <person name="Barriuso J."/>
            <person name="Kellner H."/>
            <person name="Castanera R."/>
            <person name="Alfaro M."/>
            <person name="Ramirez L."/>
            <person name="Pisabarro A.G."/>
            <person name="Kuo A."/>
            <person name="Tritt A."/>
            <person name="Lipzen A."/>
            <person name="He G."/>
            <person name="Yan M."/>
            <person name="Ng V."/>
            <person name="Cullen D."/>
            <person name="Martin F."/>
            <person name="Rosso M.-N."/>
            <person name="Henrissat B."/>
            <person name="Hibbett D."/>
            <person name="Martinez A.T."/>
            <person name="Grigoriev I.V."/>
        </authorList>
    </citation>
    <scope>NUCLEOTIDE SEQUENCE</scope>
    <source>
        <strain evidence="6">AH 44721</strain>
    </source>
</reference>
<evidence type="ECO:0000313" key="6">
    <source>
        <dbReference type="EMBL" id="KAF8904716.1"/>
    </source>
</evidence>
<dbReference type="PROSITE" id="PS01360">
    <property type="entry name" value="ZF_MYND_1"/>
    <property type="match status" value="1"/>
</dbReference>
<evidence type="ECO:0000313" key="7">
    <source>
        <dbReference type="Proteomes" id="UP000724874"/>
    </source>
</evidence>
<protein>
    <recommendedName>
        <fullName evidence="5">MYND-type domain-containing protein</fullName>
    </recommendedName>
</protein>
<evidence type="ECO:0000259" key="5">
    <source>
        <dbReference type="PROSITE" id="PS50865"/>
    </source>
</evidence>
<dbReference type="GO" id="GO:0008270">
    <property type="term" value="F:zinc ion binding"/>
    <property type="evidence" value="ECO:0007669"/>
    <property type="project" value="UniProtKB-KW"/>
</dbReference>
<dbReference type="EMBL" id="JADNYJ010000025">
    <property type="protein sequence ID" value="KAF8904716.1"/>
    <property type="molecule type" value="Genomic_DNA"/>
</dbReference>
<accession>A0A9P5NUQ1</accession>
<keyword evidence="2 4" id="KW-0863">Zinc-finger</keyword>
<feature type="domain" description="MYND-type" evidence="5">
    <location>
        <begin position="7"/>
        <end position="43"/>
    </location>
</feature>
<sequence length="194" mass="22259">MATIQSCLMCGTPTTKSCSSCKSVSYCNREHQKKDWRAHKEYCLKVKAAGANTFDAILFAVNETKPRLVKVPWELSRVSEDDVQYQKLDTDVWFKQDAAVRPLYFHRLGINGPQLGRALCFKYDDDFSINGSPLNRCIVNVTEGKAGHPWCGNIVALRMQSLYTYDFYDNVDIEQDLKLFVTYFEEYGRVKPVD</sequence>
<dbReference type="Gene3D" id="6.10.140.2220">
    <property type="match status" value="1"/>
</dbReference>
<dbReference type="Pfam" id="PF01753">
    <property type="entry name" value="zf-MYND"/>
    <property type="match status" value="1"/>
</dbReference>
<dbReference type="PROSITE" id="PS50865">
    <property type="entry name" value="ZF_MYND_2"/>
    <property type="match status" value="1"/>
</dbReference>
<organism evidence="6 7">
    <name type="scientific">Gymnopilus junonius</name>
    <name type="common">Spectacular rustgill mushroom</name>
    <name type="synonym">Gymnopilus spectabilis subsp. junonius</name>
    <dbReference type="NCBI Taxonomy" id="109634"/>
    <lineage>
        <taxon>Eukaryota</taxon>
        <taxon>Fungi</taxon>
        <taxon>Dikarya</taxon>
        <taxon>Basidiomycota</taxon>
        <taxon>Agaricomycotina</taxon>
        <taxon>Agaricomycetes</taxon>
        <taxon>Agaricomycetidae</taxon>
        <taxon>Agaricales</taxon>
        <taxon>Agaricineae</taxon>
        <taxon>Hymenogastraceae</taxon>
        <taxon>Gymnopilus</taxon>
    </lineage>
</organism>
<keyword evidence="1" id="KW-0479">Metal-binding</keyword>
<dbReference type="OrthoDB" id="437457at2759"/>
<name>A0A9P5NUQ1_GYMJU</name>
<evidence type="ECO:0000256" key="1">
    <source>
        <dbReference type="ARBA" id="ARBA00022723"/>
    </source>
</evidence>
<keyword evidence="3" id="KW-0862">Zinc</keyword>
<evidence type="ECO:0000256" key="2">
    <source>
        <dbReference type="ARBA" id="ARBA00022771"/>
    </source>
</evidence>